<dbReference type="GO" id="GO:0006895">
    <property type="term" value="P:Golgi to endosome transport"/>
    <property type="evidence" value="ECO:0007669"/>
    <property type="project" value="TreeGrafter"/>
</dbReference>
<comment type="subcellular location">
    <subcellularLocation>
        <location evidence="1">Golgi apparatus membrane</location>
        <topology evidence="1">Multi-pass membrane protein</topology>
    </subcellularLocation>
</comment>
<dbReference type="Proteomes" id="UP000886653">
    <property type="component" value="Unassembled WGS sequence"/>
</dbReference>
<evidence type="ECO:0000313" key="12">
    <source>
        <dbReference type="Proteomes" id="UP000886653"/>
    </source>
</evidence>
<feature type="transmembrane region" description="Helical" evidence="10">
    <location>
        <begin position="297"/>
        <end position="314"/>
    </location>
</feature>
<name>A0A9P6NR80_9BASI</name>
<keyword evidence="7" id="KW-0333">Golgi apparatus</keyword>
<evidence type="ECO:0000256" key="8">
    <source>
        <dbReference type="ARBA" id="ARBA00023136"/>
    </source>
</evidence>
<feature type="compositionally biased region" description="Polar residues" evidence="9">
    <location>
        <begin position="53"/>
        <end position="70"/>
    </location>
</feature>
<evidence type="ECO:0000256" key="3">
    <source>
        <dbReference type="ARBA" id="ARBA00022448"/>
    </source>
</evidence>
<evidence type="ECO:0000256" key="2">
    <source>
        <dbReference type="ARBA" id="ARBA00008160"/>
    </source>
</evidence>
<dbReference type="GO" id="GO:0005829">
    <property type="term" value="C:cytosol"/>
    <property type="evidence" value="ECO:0007669"/>
    <property type="project" value="GOC"/>
</dbReference>
<evidence type="ECO:0000256" key="7">
    <source>
        <dbReference type="ARBA" id="ARBA00023034"/>
    </source>
</evidence>
<dbReference type="AlphaFoldDB" id="A0A9P6NR80"/>
<keyword evidence="3" id="KW-0813">Transport</keyword>
<keyword evidence="12" id="KW-1185">Reference proteome</keyword>
<proteinExistence type="inferred from homology"/>
<dbReference type="Pfam" id="PF09801">
    <property type="entry name" value="SYS1"/>
    <property type="match status" value="2"/>
</dbReference>
<evidence type="ECO:0000256" key="9">
    <source>
        <dbReference type="SAM" id="MobiDB-lite"/>
    </source>
</evidence>
<comment type="similarity">
    <text evidence="2">Belongs to the SYS1 family.</text>
</comment>
<keyword evidence="5" id="KW-0653">Protein transport</keyword>
<dbReference type="InterPro" id="IPR019185">
    <property type="entry name" value="Integral_membrane_SYS1-rel"/>
</dbReference>
<evidence type="ECO:0000313" key="11">
    <source>
        <dbReference type="EMBL" id="KAG0151886.1"/>
    </source>
</evidence>
<feature type="region of interest" description="Disordered" evidence="9">
    <location>
        <begin position="1"/>
        <end position="70"/>
    </location>
</feature>
<comment type="caution">
    <text evidence="11">The sequence shown here is derived from an EMBL/GenBank/DDBJ whole genome shotgun (WGS) entry which is preliminary data.</text>
</comment>
<protein>
    <recommendedName>
        <fullName evidence="13">Integral membrane protein</fullName>
    </recommendedName>
</protein>
<keyword evidence="4 10" id="KW-0812">Transmembrane</keyword>
<evidence type="ECO:0000256" key="6">
    <source>
        <dbReference type="ARBA" id="ARBA00022989"/>
    </source>
</evidence>
<dbReference type="OrthoDB" id="542931at2759"/>
<dbReference type="GO" id="GO:0034067">
    <property type="term" value="P:protein localization to Golgi apparatus"/>
    <property type="evidence" value="ECO:0007669"/>
    <property type="project" value="TreeGrafter"/>
</dbReference>
<keyword evidence="6 10" id="KW-1133">Transmembrane helix</keyword>
<feature type="transmembrane region" description="Helical" evidence="10">
    <location>
        <begin position="243"/>
        <end position="262"/>
    </location>
</feature>
<dbReference type="GO" id="GO:0043001">
    <property type="term" value="P:Golgi to plasma membrane protein transport"/>
    <property type="evidence" value="ECO:0007669"/>
    <property type="project" value="TreeGrafter"/>
</dbReference>
<keyword evidence="8 10" id="KW-0472">Membrane</keyword>
<evidence type="ECO:0008006" key="13">
    <source>
        <dbReference type="Google" id="ProtNLM"/>
    </source>
</evidence>
<feature type="region of interest" description="Disordered" evidence="9">
    <location>
        <begin position="338"/>
        <end position="368"/>
    </location>
</feature>
<reference evidence="11" key="1">
    <citation type="submission" date="2013-11" db="EMBL/GenBank/DDBJ databases">
        <title>Genome sequence of the fusiform rust pathogen reveals effectors for host alternation and coevolution with pine.</title>
        <authorList>
            <consortium name="DOE Joint Genome Institute"/>
            <person name="Smith K."/>
            <person name="Pendleton A."/>
            <person name="Kubisiak T."/>
            <person name="Anderson C."/>
            <person name="Salamov A."/>
            <person name="Aerts A."/>
            <person name="Riley R."/>
            <person name="Clum A."/>
            <person name="Lindquist E."/>
            <person name="Ence D."/>
            <person name="Campbell M."/>
            <person name="Kronenberg Z."/>
            <person name="Feau N."/>
            <person name="Dhillon B."/>
            <person name="Hamelin R."/>
            <person name="Burleigh J."/>
            <person name="Smith J."/>
            <person name="Yandell M."/>
            <person name="Nelson C."/>
            <person name="Grigoriev I."/>
            <person name="Davis J."/>
        </authorList>
    </citation>
    <scope>NUCLEOTIDE SEQUENCE</scope>
    <source>
        <strain evidence="11">G11</strain>
    </source>
</reference>
<dbReference type="GO" id="GO:0005802">
    <property type="term" value="C:trans-Golgi network"/>
    <property type="evidence" value="ECO:0007669"/>
    <property type="project" value="TreeGrafter"/>
</dbReference>
<dbReference type="EMBL" id="MU167210">
    <property type="protein sequence ID" value="KAG0151886.1"/>
    <property type="molecule type" value="Genomic_DNA"/>
</dbReference>
<dbReference type="GO" id="GO:0000139">
    <property type="term" value="C:Golgi membrane"/>
    <property type="evidence" value="ECO:0007669"/>
    <property type="project" value="UniProtKB-SubCell"/>
</dbReference>
<gene>
    <name evidence="11" type="ORF">CROQUDRAFT_56331</name>
</gene>
<accession>A0A9P6NR80</accession>
<evidence type="ECO:0000256" key="10">
    <source>
        <dbReference type="SAM" id="Phobius"/>
    </source>
</evidence>
<feature type="compositionally biased region" description="Basic and acidic residues" evidence="9">
    <location>
        <begin position="358"/>
        <end position="368"/>
    </location>
</feature>
<feature type="compositionally biased region" description="Low complexity" evidence="9">
    <location>
        <begin position="26"/>
        <end position="51"/>
    </location>
</feature>
<organism evidence="11 12">
    <name type="scientific">Cronartium quercuum f. sp. fusiforme G11</name>
    <dbReference type="NCBI Taxonomy" id="708437"/>
    <lineage>
        <taxon>Eukaryota</taxon>
        <taxon>Fungi</taxon>
        <taxon>Dikarya</taxon>
        <taxon>Basidiomycota</taxon>
        <taxon>Pucciniomycotina</taxon>
        <taxon>Pucciniomycetes</taxon>
        <taxon>Pucciniales</taxon>
        <taxon>Coleosporiaceae</taxon>
        <taxon>Cronartium</taxon>
    </lineage>
</organism>
<sequence>MATDNKTQETSSSNAHSHHFPPPSYSLQPSSANSANLSSLTPSPTSAKPLSQIGVNQSHPGSSNGLITSSLQVPNPVKTLNQSFGLSTLSTWAADTKNFRIQGWDPILIIAQIVALQALHYLTLSVLIPPLLIVFAKPTPLEYEGGPANVAMIMDWREMVGYGTLHHSLNRLGGWAGYGRLPGTLGRRPLRVGSTQPSIKIESGLGHRAVGLVSRVELGLGEEWGKYLHDTMMVDIAADPNRGWVLSGAWLLASLIGAWSLYHIVRRPIHIMDHSLTICLNHLILTTYYSSSFPTSLWFYAVLIFSAILQIVWAENLCVKREMRDGLGVGWKIDQRPEDLPSSSSPAHNSIPLVNGSLHHDNVLPDDR</sequence>
<feature type="compositionally biased region" description="Polar residues" evidence="9">
    <location>
        <begin position="1"/>
        <end position="15"/>
    </location>
</feature>
<evidence type="ECO:0000256" key="5">
    <source>
        <dbReference type="ARBA" id="ARBA00022927"/>
    </source>
</evidence>
<evidence type="ECO:0000256" key="4">
    <source>
        <dbReference type="ARBA" id="ARBA00022692"/>
    </source>
</evidence>
<dbReference type="PANTHER" id="PTHR12952">
    <property type="entry name" value="SYS1"/>
    <property type="match status" value="1"/>
</dbReference>
<evidence type="ECO:0000256" key="1">
    <source>
        <dbReference type="ARBA" id="ARBA00004653"/>
    </source>
</evidence>
<dbReference type="PANTHER" id="PTHR12952:SF0">
    <property type="entry name" value="PROTEIN SYS1 HOMOLOG"/>
    <property type="match status" value="1"/>
</dbReference>